<dbReference type="AlphaFoldDB" id="A0A8H4QIJ1"/>
<protein>
    <recommendedName>
        <fullName evidence="13">Pheromone receptor</fullName>
    </recommendedName>
</protein>
<feature type="transmembrane region" description="Helical" evidence="10">
    <location>
        <begin position="37"/>
        <end position="57"/>
    </location>
</feature>
<dbReference type="GO" id="GO:0000750">
    <property type="term" value="P:pheromone-dependent signal transduction involved in conjugation with cellular fusion"/>
    <property type="evidence" value="ECO:0007669"/>
    <property type="project" value="TreeGrafter"/>
</dbReference>
<sequence length="409" mass="45982">MAYPNAIFSVFAFIGFLMSFAPFPWQPEAWSIGPCIYMIWTGVSCLNLFINSIIWMGNTNDVAPVWCDISAKLVIGASVGIPAASLTINRRLYYISTGQTASSPTMSRSQKRRTIMCDLAIALGIPVLEMALHYVVQGHRYDIWEDLGCWPTIYGTWLAYLLVFSPPLAIGCISMTYGIRSMININKRRTEFNDLLSSHSNLTSRIYIRLMCLAATEAIGTISLSSLSLYLNSKFPLNPWISWVDTHFNFSRVEQIPARFWRSDPINGVNLELSRWLVVLCAFTFFAFFGFADEARKNYRFLYRIFSGRFVLHQTSKLDGRDQPHSRKTPTTASSLHFAYRSLSDADSAIDAVPAVCLNETLHLESTTNVPSFVPIMTIIPSPTINLAFLAVYSPTSSNNSRTSSSLRR</sequence>
<evidence type="ECO:0000313" key="12">
    <source>
        <dbReference type="Proteomes" id="UP000521872"/>
    </source>
</evidence>
<dbReference type="PANTHER" id="PTHR28097:SF1">
    <property type="entry name" value="PHEROMONE A FACTOR RECEPTOR"/>
    <property type="match status" value="1"/>
</dbReference>
<accession>A0A8H4QIJ1</accession>
<evidence type="ECO:0000256" key="6">
    <source>
        <dbReference type="ARBA" id="ARBA00023040"/>
    </source>
</evidence>
<dbReference type="GO" id="GO:0004934">
    <property type="term" value="F:mating-type alpha-factor pheromone receptor activity"/>
    <property type="evidence" value="ECO:0007669"/>
    <property type="project" value="InterPro"/>
</dbReference>
<dbReference type="GO" id="GO:0005886">
    <property type="term" value="C:plasma membrane"/>
    <property type="evidence" value="ECO:0007669"/>
    <property type="project" value="TreeGrafter"/>
</dbReference>
<name>A0A8H4QIJ1_9AGAR</name>
<evidence type="ECO:0000256" key="8">
    <source>
        <dbReference type="ARBA" id="ARBA00023170"/>
    </source>
</evidence>
<dbReference type="Pfam" id="PF02076">
    <property type="entry name" value="STE3"/>
    <property type="match status" value="1"/>
</dbReference>
<keyword evidence="6" id="KW-0297">G-protein coupled receptor</keyword>
<dbReference type="PRINTS" id="PR00899">
    <property type="entry name" value="GPCRSTE3"/>
</dbReference>
<keyword evidence="3" id="KW-0589">Pheromone response</keyword>
<comment type="caution">
    <text evidence="11">The sequence shown here is derived from an EMBL/GenBank/DDBJ whole genome shotgun (WGS) entry which is preliminary data.</text>
</comment>
<organism evidence="11 12">
    <name type="scientific">Agrocybe pediades</name>
    <dbReference type="NCBI Taxonomy" id="84607"/>
    <lineage>
        <taxon>Eukaryota</taxon>
        <taxon>Fungi</taxon>
        <taxon>Dikarya</taxon>
        <taxon>Basidiomycota</taxon>
        <taxon>Agaricomycotina</taxon>
        <taxon>Agaricomycetes</taxon>
        <taxon>Agaricomycetidae</taxon>
        <taxon>Agaricales</taxon>
        <taxon>Agaricineae</taxon>
        <taxon>Strophariaceae</taxon>
        <taxon>Agrocybe</taxon>
    </lineage>
</organism>
<keyword evidence="12" id="KW-1185">Reference proteome</keyword>
<evidence type="ECO:0000256" key="3">
    <source>
        <dbReference type="ARBA" id="ARBA00022507"/>
    </source>
</evidence>
<gene>
    <name evidence="11" type="ORF">D9613_004068</name>
</gene>
<dbReference type="Proteomes" id="UP000521872">
    <property type="component" value="Unassembled WGS sequence"/>
</dbReference>
<evidence type="ECO:0000256" key="10">
    <source>
        <dbReference type="SAM" id="Phobius"/>
    </source>
</evidence>
<evidence type="ECO:0000256" key="9">
    <source>
        <dbReference type="ARBA" id="ARBA00023224"/>
    </source>
</evidence>
<feature type="transmembrane region" description="Helical" evidence="10">
    <location>
        <begin position="273"/>
        <end position="292"/>
    </location>
</feature>
<dbReference type="PRINTS" id="PR00901">
    <property type="entry name" value="PHEROMONEBAR"/>
</dbReference>
<comment type="similarity">
    <text evidence="2">Belongs to the G-protein coupled receptor 4 family.</text>
</comment>
<feature type="transmembrane region" description="Helical" evidence="10">
    <location>
        <begin position="6"/>
        <end position="25"/>
    </location>
</feature>
<feature type="transmembrane region" description="Helical" evidence="10">
    <location>
        <begin position="157"/>
        <end position="179"/>
    </location>
</feature>
<proteinExistence type="inferred from homology"/>
<evidence type="ECO:0000256" key="5">
    <source>
        <dbReference type="ARBA" id="ARBA00022989"/>
    </source>
</evidence>
<feature type="transmembrane region" description="Helical" evidence="10">
    <location>
        <begin position="206"/>
        <end position="231"/>
    </location>
</feature>
<keyword evidence="8" id="KW-0675">Receptor</keyword>
<dbReference type="InterPro" id="IPR001499">
    <property type="entry name" value="GPCR_STE3"/>
</dbReference>
<dbReference type="InterPro" id="IPR000481">
    <property type="entry name" value="GPCR_Pheromne_B_alpha_rcpt"/>
</dbReference>
<dbReference type="PANTHER" id="PTHR28097">
    <property type="entry name" value="PHEROMONE A FACTOR RECEPTOR"/>
    <property type="match status" value="1"/>
</dbReference>
<reference evidence="11 12" key="1">
    <citation type="submission" date="2019-12" db="EMBL/GenBank/DDBJ databases">
        <authorList>
            <person name="Floudas D."/>
            <person name="Bentzer J."/>
            <person name="Ahren D."/>
            <person name="Johansson T."/>
            <person name="Persson P."/>
            <person name="Tunlid A."/>
        </authorList>
    </citation>
    <scope>NUCLEOTIDE SEQUENCE [LARGE SCALE GENOMIC DNA]</scope>
    <source>
        <strain evidence="11 12">CBS 102.39</strain>
    </source>
</reference>
<evidence type="ECO:0000256" key="7">
    <source>
        <dbReference type="ARBA" id="ARBA00023136"/>
    </source>
</evidence>
<keyword evidence="4 10" id="KW-0812">Transmembrane</keyword>
<dbReference type="EMBL" id="JAACJL010000057">
    <property type="protein sequence ID" value="KAF4611747.1"/>
    <property type="molecule type" value="Genomic_DNA"/>
</dbReference>
<evidence type="ECO:0000313" key="11">
    <source>
        <dbReference type="EMBL" id="KAF4611747.1"/>
    </source>
</evidence>
<keyword evidence="9" id="KW-0807">Transducer</keyword>
<evidence type="ECO:0000256" key="2">
    <source>
        <dbReference type="ARBA" id="ARBA00011085"/>
    </source>
</evidence>
<evidence type="ECO:0008006" key="13">
    <source>
        <dbReference type="Google" id="ProtNLM"/>
    </source>
</evidence>
<keyword evidence="7 10" id="KW-0472">Membrane</keyword>
<feature type="transmembrane region" description="Helical" evidence="10">
    <location>
        <begin position="115"/>
        <end position="137"/>
    </location>
</feature>
<dbReference type="CDD" id="cd14966">
    <property type="entry name" value="7tmD_STE3"/>
    <property type="match status" value="1"/>
</dbReference>
<evidence type="ECO:0000256" key="1">
    <source>
        <dbReference type="ARBA" id="ARBA00004141"/>
    </source>
</evidence>
<keyword evidence="5 10" id="KW-1133">Transmembrane helix</keyword>
<evidence type="ECO:0000256" key="4">
    <source>
        <dbReference type="ARBA" id="ARBA00022692"/>
    </source>
</evidence>
<comment type="subcellular location">
    <subcellularLocation>
        <location evidence="1">Membrane</location>
        <topology evidence="1">Multi-pass membrane protein</topology>
    </subcellularLocation>
</comment>